<proteinExistence type="predicted"/>
<sequence>MAAGGNGAAGGGADTRAAFAQIYKTLKEELLADPAFEFTADSHQWIDRVTIPPPSFLFCRCLLALSLWRGGFLAESPRQSESSSGSARFHPGSAGAVSPCDAGLVWE</sequence>
<organism evidence="2 3">
    <name type="scientific">Panicum miliaceum</name>
    <name type="common">Proso millet</name>
    <name type="synonym">Broomcorn millet</name>
    <dbReference type="NCBI Taxonomy" id="4540"/>
    <lineage>
        <taxon>Eukaryota</taxon>
        <taxon>Viridiplantae</taxon>
        <taxon>Streptophyta</taxon>
        <taxon>Embryophyta</taxon>
        <taxon>Tracheophyta</taxon>
        <taxon>Spermatophyta</taxon>
        <taxon>Magnoliopsida</taxon>
        <taxon>Liliopsida</taxon>
        <taxon>Poales</taxon>
        <taxon>Poaceae</taxon>
        <taxon>PACMAD clade</taxon>
        <taxon>Panicoideae</taxon>
        <taxon>Panicodae</taxon>
        <taxon>Paniceae</taxon>
        <taxon>Panicinae</taxon>
        <taxon>Panicum</taxon>
        <taxon>Panicum sect. Panicum</taxon>
    </lineage>
</organism>
<dbReference type="STRING" id="4540.A0A3L6RAK4"/>
<evidence type="ECO:0000256" key="1">
    <source>
        <dbReference type="SAM" id="MobiDB-lite"/>
    </source>
</evidence>
<dbReference type="Proteomes" id="UP000275267">
    <property type="component" value="Unassembled WGS sequence"/>
</dbReference>
<dbReference type="AlphaFoldDB" id="A0A3L6RAK4"/>
<feature type="region of interest" description="Disordered" evidence="1">
    <location>
        <begin position="76"/>
        <end position="107"/>
    </location>
</feature>
<accession>A0A3L6RAK4</accession>
<gene>
    <name evidence="2" type="ORF">C2845_PM06G01020</name>
</gene>
<feature type="compositionally biased region" description="Low complexity" evidence="1">
    <location>
        <begin position="76"/>
        <end position="86"/>
    </location>
</feature>
<evidence type="ECO:0000313" key="3">
    <source>
        <dbReference type="Proteomes" id="UP000275267"/>
    </source>
</evidence>
<name>A0A3L6RAK4_PANMI</name>
<evidence type="ECO:0000313" key="2">
    <source>
        <dbReference type="EMBL" id="RLM99849.1"/>
    </source>
</evidence>
<reference evidence="3" key="1">
    <citation type="journal article" date="2019" name="Nat. Commun.">
        <title>The genome of broomcorn millet.</title>
        <authorList>
            <person name="Zou C."/>
            <person name="Miki D."/>
            <person name="Li D."/>
            <person name="Tang Q."/>
            <person name="Xiao L."/>
            <person name="Rajput S."/>
            <person name="Deng P."/>
            <person name="Jia W."/>
            <person name="Huang R."/>
            <person name="Zhang M."/>
            <person name="Sun Y."/>
            <person name="Hu J."/>
            <person name="Fu X."/>
            <person name="Schnable P.S."/>
            <person name="Li F."/>
            <person name="Zhang H."/>
            <person name="Feng B."/>
            <person name="Zhu X."/>
            <person name="Liu R."/>
            <person name="Schnable J.C."/>
            <person name="Zhu J.-K."/>
            <person name="Zhang H."/>
        </authorList>
    </citation>
    <scope>NUCLEOTIDE SEQUENCE [LARGE SCALE GENOMIC DNA]</scope>
</reference>
<protein>
    <submittedName>
        <fullName evidence="2">Farnesyl pyrophosphate synthase</fullName>
    </submittedName>
</protein>
<dbReference type="EMBL" id="PQIB02000009">
    <property type="protein sequence ID" value="RLM99849.1"/>
    <property type="molecule type" value="Genomic_DNA"/>
</dbReference>
<keyword evidence="3" id="KW-1185">Reference proteome</keyword>
<comment type="caution">
    <text evidence="2">The sequence shown here is derived from an EMBL/GenBank/DDBJ whole genome shotgun (WGS) entry which is preliminary data.</text>
</comment>